<dbReference type="AlphaFoldDB" id="A0A645FX94"/>
<proteinExistence type="predicted"/>
<reference evidence="1" key="1">
    <citation type="submission" date="2019-08" db="EMBL/GenBank/DDBJ databases">
        <authorList>
            <person name="Kucharzyk K."/>
            <person name="Murdoch R.W."/>
            <person name="Higgins S."/>
            <person name="Loffler F."/>
        </authorList>
    </citation>
    <scope>NUCLEOTIDE SEQUENCE</scope>
</reference>
<comment type="caution">
    <text evidence="1">The sequence shown here is derived from an EMBL/GenBank/DDBJ whole genome shotgun (WGS) entry which is preliminary data.</text>
</comment>
<organism evidence="1">
    <name type="scientific">bioreactor metagenome</name>
    <dbReference type="NCBI Taxonomy" id="1076179"/>
    <lineage>
        <taxon>unclassified sequences</taxon>
        <taxon>metagenomes</taxon>
        <taxon>ecological metagenomes</taxon>
    </lineage>
</organism>
<name>A0A645FX94_9ZZZZ</name>
<dbReference type="EMBL" id="VSSQ01066546">
    <property type="protein sequence ID" value="MPN19065.1"/>
    <property type="molecule type" value="Genomic_DNA"/>
</dbReference>
<gene>
    <name evidence="1" type="ORF">SDC9_166431</name>
</gene>
<accession>A0A645FX94</accession>
<protein>
    <submittedName>
        <fullName evidence="1">Uncharacterized protein</fullName>
    </submittedName>
</protein>
<sequence length="94" mass="10769">MGSDPADINLTGHIHDHHHQAMLVAADIEDHPVAGKEVRAPDGVLDLLRRFPFRQADQFNPACQRCGAVRVFLLVFDQQFQFSDDHRYDLSRFQ</sequence>
<evidence type="ECO:0000313" key="1">
    <source>
        <dbReference type="EMBL" id="MPN19065.1"/>
    </source>
</evidence>